<sequence length="143" mass="16975">MYHEAKSDLDMLYHTNREHEKFWSHLNNYNNIDLSKFGIVNDFSKYMYKINLDNKLGQFQESDTNSLSEKVIDSKNEKLYLDLPTLNNNKFAYVIWKINIKKILPGNCFIKFNVEKIYSTVLNILLSAKKVVNVDYFHKNINL</sequence>
<dbReference type="EMBL" id="KI280197">
    <property type="protein sequence ID" value="ESA17423.1"/>
    <property type="molecule type" value="Genomic_DNA"/>
</dbReference>
<name>U9UFR4_RHIID</name>
<accession>U9UFR4</accession>
<protein>
    <submittedName>
        <fullName evidence="1">Uncharacterized protein</fullName>
    </submittedName>
</protein>
<evidence type="ECO:0000313" key="1">
    <source>
        <dbReference type="EMBL" id="ESA17423.1"/>
    </source>
</evidence>
<reference evidence="1" key="1">
    <citation type="submission" date="2013-07" db="EMBL/GenBank/DDBJ databases">
        <title>The genome of an arbuscular mycorrhizal fungus provides insights into the evolution of the oldest plant symbiosis.</title>
        <authorList>
            <consortium name="DOE Joint Genome Institute"/>
            <person name="Tisserant E."/>
            <person name="Malbreil M."/>
            <person name="Kuo A."/>
            <person name="Kohler A."/>
            <person name="Symeonidi A."/>
            <person name="Balestrini R."/>
            <person name="Charron P."/>
            <person name="Duensing N."/>
            <person name="Frei-dit-Frey N."/>
            <person name="Gianinazzi-Pearson V."/>
            <person name="Gilbert B."/>
            <person name="Handa Y."/>
            <person name="Hijri M."/>
            <person name="Kaul R."/>
            <person name="Kawaguchi M."/>
            <person name="Krajinski F."/>
            <person name="Lammers P."/>
            <person name="Lapierre D."/>
            <person name="Masclaux F.G."/>
            <person name="Murat C."/>
            <person name="Morin E."/>
            <person name="Ndikumana S."/>
            <person name="Pagni M."/>
            <person name="Petitpierre D."/>
            <person name="Requena N."/>
            <person name="Rosikiewicz P."/>
            <person name="Riley R."/>
            <person name="Saito K."/>
            <person name="San Clemente H."/>
            <person name="Shapiro H."/>
            <person name="van Tuinen D."/>
            <person name="Becard G."/>
            <person name="Bonfante P."/>
            <person name="Paszkowski U."/>
            <person name="Shachar-Hill Y."/>
            <person name="Young J.P."/>
            <person name="Sanders I.R."/>
            <person name="Henrissat B."/>
            <person name="Rensing S.A."/>
            <person name="Grigoriev I.V."/>
            <person name="Corradi N."/>
            <person name="Roux C."/>
            <person name="Martin F."/>
        </authorList>
    </citation>
    <scope>NUCLEOTIDE SEQUENCE</scope>
    <source>
        <strain evidence="1">DAOM 197198</strain>
    </source>
</reference>
<proteinExistence type="predicted"/>
<dbReference type="HOGENOM" id="CLU_1807226_0_0_1"/>
<gene>
    <name evidence="1" type="ORF">GLOINDRAFT_93937</name>
</gene>
<dbReference type="AlphaFoldDB" id="U9UFR4"/>
<organism evidence="1">
    <name type="scientific">Rhizophagus irregularis (strain DAOM 181602 / DAOM 197198 / MUCL 43194)</name>
    <name type="common">Arbuscular mycorrhizal fungus</name>
    <name type="synonym">Glomus intraradices</name>
    <dbReference type="NCBI Taxonomy" id="747089"/>
    <lineage>
        <taxon>Eukaryota</taxon>
        <taxon>Fungi</taxon>
        <taxon>Fungi incertae sedis</taxon>
        <taxon>Mucoromycota</taxon>
        <taxon>Glomeromycotina</taxon>
        <taxon>Glomeromycetes</taxon>
        <taxon>Glomerales</taxon>
        <taxon>Glomeraceae</taxon>
        <taxon>Rhizophagus</taxon>
    </lineage>
</organism>